<evidence type="ECO:0000256" key="1">
    <source>
        <dbReference type="SAM" id="MobiDB-lite"/>
    </source>
</evidence>
<gene>
    <name evidence="2" type="ORF">C8A01DRAFT_38285</name>
</gene>
<feature type="region of interest" description="Disordered" evidence="1">
    <location>
        <begin position="155"/>
        <end position="206"/>
    </location>
</feature>
<evidence type="ECO:0000313" key="2">
    <source>
        <dbReference type="EMBL" id="KAK4035264.1"/>
    </source>
</evidence>
<name>A0AAN6SPG6_9PEZI</name>
<dbReference type="Proteomes" id="UP001303115">
    <property type="component" value="Unassembled WGS sequence"/>
</dbReference>
<protein>
    <submittedName>
        <fullName evidence="2">Uncharacterized protein</fullName>
    </submittedName>
</protein>
<proteinExistence type="predicted"/>
<organism evidence="2 3">
    <name type="scientific">Parachaetomium inaequale</name>
    <dbReference type="NCBI Taxonomy" id="2588326"/>
    <lineage>
        <taxon>Eukaryota</taxon>
        <taxon>Fungi</taxon>
        <taxon>Dikarya</taxon>
        <taxon>Ascomycota</taxon>
        <taxon>Pezizomycotina</taxon>
        <taxon>Sordariomycetes</taxon>
        <taxon>Sordariomycetidae</taxon>
        <taxon>Sordariales</taxon>
        <taxon>Chaetomiaceae</taxon>
        <taxon>Parachaetomium</taxon>
    </lineage>
</organism>
<keyword evidence="3" id="KW-1185">Reference proteome</keyword>
<dbReference type="AlphaFoldDB" id="A0AAN6SPG6"/>
<feature type="region of interest" description="Disordered" evidence="1">
    <location>
        <begin position="102"/>
        <end position="129"/>
    </location>
</feature>
<dbReference type="EMBL" id="MU854450">
    <property type="protein sequence ID" value="KAK4035264.1"/>
    <property type="molecule type" value="Genomic_DNA"/>
</dbReference>
<reference evidence="3" key="1">
    <citation type="journal article" date="2023" name="Mol. Phylogenet. Evol.">
        <title>Genome-scale phylogeny and comparative genomics of the fungal order Sordariales.</title>
        <authorList>
            <person name="Hensen N."/>
            <person name="Bonometti L."/>
            <person name="Westerberg I."/>
            <person name="Brannstrom I.O."/>
            <person name="Guillou S."/>
            <person name="Cros-Aarteil S."/>
            <person name="Calhoun S."/>
            <person name="Haridas S."/>
            <person name="Kuo A."/>
            <person name="Mondo S."/>
            <person name="Pangilinan J."/>
            <person name="Riley R."/>
            <person name="LaButti K."/>
            <person name="Andreopoulos B."/>
            <person name="Lipzen A."/>
            <person name="Chen C."/>
            <person name="Yan M."/>
            <person name="Daum C."/>
            <person name="Ng V."/>
            <person name="Clum A."/>
            <person name="Steindorff A."/>
            <person name="Ohm R.A."/>
            <person name="Martin F."/>
            <person name="Silar P."/>
            <person name="Natvig D.O."/>
            <person name="Lalanne C."/>
            <person name="Gautier V."/>
            <person name="Ament-Velasquez S.L."/>
            <person name="Kruys A."/>
            <person name="Hutchinson M.I."/>
            <person name="Powell A.J."/>
            <person name="Barry K."/>
            <person name="Miller A.N."/>
            <person name="Grigoriev I.V."/>
            <person name="Debuchy R."/>
            <person name="Gladieux P."/>
            <person name="Hiltunen Thoren M."/>
            <person name="Johannesson H."/>
        </authorList>
    </citation>
    <scope>NUCLEOTIDE SEQUENCE [LARGE SCALE GENOMIC DNA]</scope>
    <source>
        <strain evidence="3">CBS 284.82</strain>
    </source>
</reference>
<accession>A0AAN6SPG6</accession>
<sequence length="372" mass="40693">MEPGHAAHGAFFGGWSSYLRAFRHMACVVEQFVDEINGDMALDLAEPWGELELAEKIPTHGSHHCEKVTGTATDPNDIALVRAPTPIDHSAAQPKDIIPYCKEVGPSDRDSAIDISSPPSSWTTIRAQSQQTYEQIPYEEEDTWSDYESHAASRARCRARKTAAAQRNQETANPPSHQPTTATPTTREERQPKPRAQTPAEKEAAALERKKRVAACVQRSKSAIAALEQGRGGAWTADSFVDPSGRLGLAHEKHQELRRTYIAGQPAAFGLPKCTWRKSAVVLQAPRMDEEGKGVDGAAAALVAPTIRLTDSEGCEWSLRDSRSYEVAEGGEDDTILGWRPGYSRNREALWFSLLGIRELQLARAAAQGDGC</sequence>
<comment type="caution">
    <text evidence="2">The sequence shown here is derived from an EMBL/GenBank/DDBJ whole genome shotgun (WGS) entry which is preliminary data.</text>
</comment>
<evidence type="ECO:0000313" key="3">
    <source>
        <dbReference type="Proteomes" id="UP001303115"/>
    </source>
</evidence>
<feature type="compositionally biased region" description="Low complexity" evidence="1">
    <location>
        <begin position="174"/>
        <end position="185"/>
    </location>
</feature>